<dbReference type="RefSeq" id="WP_013843836.1">
    <property type="nucleotide sequence ID" value="NC_015589.1"/>
</dbReference>
<dbReference type="Proteomes" id="UP000009234">
    <property type="component" value="Chromosome"/>
</dbReference>
<feature type="transmembrane region" description="Helical" evidence="1">
    <location>
        <begin position="207"/>
        <end position="225"/>
    </location>
</feature>
<reference evidence="3" key="1">
    <citation type="submission" date="2011-05" db="EMBL/GenBank/DDBJ databases">
        <title>Complete sequence of Desulfotomaculum ruminis DSM 2154.</title>
        <authorList>
            <person name="Lucas S."/>
            <person name="Copeland A."/>
            <person name="Lapidus A."/>
            <person name="Cheng J.-F."/>
            <person name="Goodwin L."/>
            <person name="Pitluck S."/>
            <person name="Lu M."/>
            <person name="Detter J.C."/>
            <person name="Han C."/>
            <person name="Tapia R."/>
            <person name="Land M."/>
            <person name="Hauser L."/>
            <person name="Kyrpides N."/>
            <person name="Ivanova N."/>
            <person name="Mikhailova N."/>
            <person name="Pagani I."/>
            <person name="Stams A.J.M."/>
            <person name="Plugge C.M."/>
            <person name="Muyzer G."/>
            <person name="Kuever J."/>
            <person name="Parshina S.N."/>
            <person name="Ivanova A.E."/>
            <person name="Nazina T.N."/>
            <person name="Brambilla E."/>
            <person name="Spring S."/>
            <person name="Klenk H.-P."/>
            <person name="Woyke T."/>
        </authorList>
    </citation>
    <scope>NUCLEOTIDE SEQUENCE [LARGE SCALE GENOMIC DNA]</scope>
    <source>
        <strain evidence="3">ATCC 23193 / DSM 2154 / NCIB 8452 / DL</strain>
    </source>
</reference>
<evidence type="ECO:0000256" key="1">
    <source>
        <dbReference type="SAM" id="Phobius"/>
    </source>
</evidence>
<evidence type="ECO:0000313" key="3">
    <source>
        <dbReference type="Proteomes" id="UP000009234"/>
    </source>
</evidence>
<reference evidence="2 3" key="2">
    <citation type="journal article" date="2012" name="Stand. Genomic Sci.">
        <title>Complete genome sequence of the sulfate-reducing firmicute Desulfotomaculum ruminis type strain (DL(T)).</title>
        <authorList>
            <person name="Spring S."/>
            <person name="Visser M."/>
            <person name="Lu M."/>
            <person name="Copeland A."/>
            <person name="Lapidus A."/>
            <person name="Lucas S."/>
            <person name="Cheng J.F."/>
            <person name="Han C."/>
            <person name="Tapia R."/>
            <person name="Goodwin L.A."/>
            <person name="Pitluck S."/>
            <person name="Ivanova N."/>
            <person name="Land M."/>
            <person name="Hauser L."/>
            <person name="Larimer F."/>
            <person name="Rohde M."/>
            <person name="Goker M."/>
            <person name="Detter J.C."/>
            <person name="Kyrpides N.C."/>
            <person name="Woyke T."/>
            <person name="Schaap P.J."/>
            <person name="Plugge C.M."/>
            <person name="Muyzer G."/>
            <person name="Kuever J."/>
            <person name="Pereira I.A."/>
            <person name="Parshina S.N."/>
            <person name="Bernier-Latmani R."/>
            <person name="Stams A.J."/>
            <person name="Klenk H.P."/>
        </authorList>
    </citation>
    <scope>NUCLEOTIDE SEQUENCE [LARGE SCALE GENOMIC DNA]</scope>
    <source>
        <strain evidence="3">ATCC 23193 / DSM 2154 / NCIB 8452 / DL</strain>
    </source>
</reference>
<feature type="transmembrane region" description="Helical" evidence="1">
    <location>
        <begin position="6"/>
        <end position="21"/>
    </location>
</feature>
<proteinExistence type="predicted"/>
<keyword evidence="1" id="KW-1133">Transmembrane helix</keyword>
<dbReference type="PANTHER" id="PTHR36111">
    <property type="entry name" value="INNER MEMBRANE PROTEIN-RELATED"/>
    <property type="match status" value="1"/>
</dbReference>
<sequence length="231" mass="23518">MTGTIVNAAAIVAGTALGLLFKKGISESAKNTVMSGIGLAVALIGFKMALKTENELIVILSLVTGGVIGEILNIEGWLARLGCSLEARVGGENGEVSRAFVATSLIYCVGAMAIMGALEDGLTGNPSTLYAKSLLDGVSAVVFTSTMGFGVVFSAIPVFLYQGSITLMAGGLKALLTPAMINEMTATGGLLIVGIASNVLGIKAIKVGNLLPAIGMAVLLTWLWSKLNIGI</sequence>
<feature type="transmembrane region" description="Helical" evidence="1">
    <location>
        <begin position="181"/>
        <end position="201"/>
    </location>
</feature>
<protein>
    <recommendedName>
        <fullName evidence="4">DUF554 domain-containing protein</fullName>
    </recommendedName>
</protein>
<dbReference type="Pfam" id="PF04474">
    <property type="entry name" value="DUF554"/>
    <property type="match status" value="1"/>
</dbReference>
<dbReference type="OrthoDB" id="9797976at2"/>
<dbReference type="PANTHER" id="PTHR36111:SF2">
    <property type="entry name" value="INNER MEMBRANE PROTEIN"/>
    <property type="match status" value="1"/>
</dbReference>
<dbReference type="AlphaFoldDB" id="F6DRF2"/>
<accession>F6DRF2</accession>
<dbReference type="InterPro" id="IPR007563">
    <property type="entry name" value="DUF554"/>
</dbReference>
<dbReference type="eggNOG" id="COG1811">
    <property type="taxonomic scope" value="Bacteria"/>
</dbReference>
<dbReference type="HOGENOM" id="CLU_091659_0_0_9"/>
<keyword evidence="3" id="KW-1185">Reference proteome</keyword>
<dbReference type="EMBL" id="CP002780">
    <property type="protein sequence ID" value="AEG62091.1"/>
    <property type="molecule type" value="Genomic_DNA"/>
</dbReference>
<keyword evidence="1" id="KW-0472">Membrane</keyword>
<feature type="transmembrane region" description="Helical" evidence="1">
    <location>
        <begin position="99"/>
        <end position="118"/>
    </location>
</feature>
<evidence type="ECO:0000313" key="2">
    <source>
        <dbReference type="EMBL" id="AEG62091.1"/>
    </source>
</evidence>
<feature type="transmembrane region" description="Helical" evidence="1">
    <location>
        <begin position="56"/>
        <end position="78"/>
    </location>
</feature>
<dbReference type="STRING" id="696281.Desru_3891"/>
<evidence type="ECO:0008006" key="4">
    <source>
        <dbReference type="Google" id="ProtNLM"/>
    </source>
</evidence>
<gene>
    <name evidence="2" type="ordered locus">Desru_3891</name>
</gene>
<dbReference type="KEGG" id="dru:Desru_3891"/>
<organism evidence="2 3">
    <name type="scientific">Desulforamulus ruminis (strain ATCC 23193 / DSM 2154 / NCIMB 8452 / DL)</name>
    <name type="common">Desulfotomaculum ruminis</name>
    <dbReference type="NCBI Taxonomy" id="696281"/>
    <lineage>
        <taxon>Bacteria</taxon>
        <taxon>Bacillati</taxon>
        <taxon>Bacillota</taxon>
        <taxon>Clostridia</taxon>
        <taxon>Eubacteriales</taxon>
        <taxon>Peptococcaceae</taxon>
        <taxon>Desulforamulus</taxon>
    </lineage>
</organism>
<name>F6DRF2_DESRL</name>
<feature type="transmembrane region" description="Helical" evidence="1">
    <location>
        <begin position="138"/>
        <end position="160"/>
    </location>
</feature>
<keyword evidence="1" id="KW-0812">Transmembrane</keyword>